<dbReference type="Proteomes" id="UP000291236">
    <property type="component" value="Chromosome"/>
</dbReference>
<dbReference type="OrthoDB" id="5287838at2"/>
<dbReference type="NCBIfam" id="TIGR00711">
    <property type="entry name" value="efflux_EmrB"/>
    <property type="match status" value="1"/>
</dbReference>
<feature type="transmembrane region" description="Helical" evidence="7">
    <location>
        <begin position="230"/>
        <end position="247"/>
    </location>
</feature>
<dbReference type="PROSITE" id="PS50850">
    <property type="entry name" value="MFS"/>
    <property type="match status" value="1"/>
</dbReference>
<proteinExistence type="predicted"/>
<dbReference type="GO" id="GO:0022857">
    <property type="term" value="F:transmembrane transporter activity"/>
    <property type="evidence" value="ECO:0007669"/>
    <property type="project" value="InterPro"/>
</dbReference>
<evidence type="ECO:0000313" key="10">
    <source>
        <dbReference type="Proteomes" id="UP000291236"/>
    </source>
</evidence>
<dbReference type="InterPro" id="IPR020846">
    <property type="entry name" value="MFS_dom"/>
</dbReference>
<evidence type="ECO:0000256" key="4">
    <source>
        <dbReference type="ARBA" id="ARBA00022692"/>
    </source>
</evidence>
<evidence type="ECO:0000256" key="5">
    <source>
        <dbReference type="ARBA" id="ARBA00022989"/>
    </source>
</evidence>
<evidence type="ECO:0000256" key="1">
    <source>
        <dbReference type="ARBA" id="ARBA00004651"/>
    </source>
</evidence>
<dbReference type="EMBL" id="AP019368">
    <property type="protein sequence ID" value="BBH52139.1"/>
    <property type="molecule type" value="Genomic_DNA"/>
</dbReference>
<feature type="transmembrane region" description="Helical" evidence="7">
    <location>
        <begin position="268"/>
        <end position="290"/>
    </location>
</feature>
<name>A0A4P2VL96_FLUSA</name>
<gene>
    <name evidence="9" type="ORF">JCM31447_05780</name>
</gene>
<feature type="transmembrane region" description="Helical" evidence="7">
    <location>
        <begin position="163"/>
        <end position="181"/>
    </location>
</feature>
<keyword evidence="2" id="KW-0813">Transport</keyword>
<feature type="transmembrane region" description="Helical" evidence="7">
    <location>
        <begin position="77"/>
        <end position="99"/>
    </location>
</feature>
<protein>
    <submittedName>
        <fullName evidence="9">MFS transporter</fullName>
    </submittedName>
</protein>
<dbReference type="InterPro" id="IPR036259">
    <property type="entry name" value="MFS_trans_sf"/>
</dbReference>
<feature type="transmembrane region" description="Helical" evidence="7">
    <location>
        <begin position="434"/>
        <end position="456"/>
    </location>
</feature>
<keyword evidence="6 7" id="KW-0472">Membrane</keyword>
<evidence type="ECO:0000256" key="2">
    <source>
        <dbReference type="ARBA" id="ARBA00022448"/>
    </source>
</evidence>
<keyword evidence="10" id="KW-1185">Reference proteome</keyword>
<dbReference type="InterPro" id="IPR004638">
    <property type="entry name" value="EmrB-like"/>
</dbReference>
<evidence type="ECO:0000256" key="7">
    <source>
        <dbReference type="SAM" id="Phobius"/>
    </source>
</evidence>
<dbReference type="Pfam" id="PF07690">
    <property type="entry name" value="MFS_1"/>
    <property type="match status" value="1"/>
</dbReference>
<evidence type="ECO:0000313" key="9">
    <source>
        <dbReference type="EMBL" id="BBH52139.1"/>
    </source>
</evidence>
<feature type="transmembrane region" description="Helical" evidence="7">
    <location>
        <begin position="296"/>
        <end position="319"/>
    </location>
</feature>
<feature type="transmembrane region" description="Helical" evidence="7">
    <location>
        <begin position="355"/>
        <end position="381"/>
    </location>
</feature>
<dbReference type="AlphaFoldDB" id="A0A4P2VL96"/>
<dbReference type="SUPFAM" id="SSF103473">
    <property type="entry name" value="MFS general substrate transporter"/>
    <property type="match status" value="1"/>
</dbReference>
<evidence type="ECO:0000259" key="8">
    <source>
        <dbReference type="PROSITE" id="PS50850"/>
    </source>
</evidence>
<dbReference type="PANTHER" id="PTHR42718:SF46">
    <property type="entry name" value="BLR6921 PROTEIN"/>
    <property type="match status" value="1"/>
</dbReference>
<feature type="transmembrane region" description="Helical" evidence="7">
    <location>
        <begin position="45"/>
        <end position="65"/>
    </location>
</feature>
<sequence length="469" mass="51527">MNPEDMNKRVIIWILAGIMFIEMLDTTIINTAIPDIARSLNANPVSLKFAVTSYLLSLAMFIPISGWAADRFGTKPVLSSAIVIFTLSSILCGLATSLIELSIFRFLQGFGGALMTPVARLIMVRIFPPSELVRATMLIFFPALLGPIAGPLLGGVITTYTSWRIIFFINIPMGILTYFLVQKYIPNEVAENKKNLDLKGFFLSGISLASLTVALETVGENLLSNKLHTFVATIGSFTFLLFIYHAIKMKEKSILNLTLFKIKTFRTGVIGNSITYISTGGVSFLLPLLFQLQFGMTPMISGLLVAPMAVGALIMRGISPRILKIFGFKRVLSLAPFGICFALILISFINQNSSFIYIVFSTAILGFFNILAFSSNGPMIYVDVPKNISATATSLDVTIRQFSNSISIGFSSFILISFLNYYAFPIHNPKAIEAFRTTFFILALCILPVSILSLTLKKSDGEHATKNIK</sequence>
<dbReference type="PRINTS" id="PR01036">
    <property type="entry name" value="TCRTETB"/>
</dbReference>
<feature type="transmembrane region" description="Helical" evidence="7">
    <location>
        <begin position="201"/>
        <end position="218"/>
    </location>
</feature>
<feature type="transmembrane region" description="Helical" evidence="7">
    <location>
        <begin position="105"/>
        <end position="123"/>
    </location>
</feature>
<comment type="subcellular location">
    <subcellularLocation>
        <location evidence="1">Cell membrane</location>
        <topology evidence="1">Multi-pass membrane protein</topology>
    </subcellularLocation>
</comment>
<feature type="transmembrane region" description="Helical" evidence="7">
    <location>
        <begin position="402"/>
        <end position="422"/>
    </location>
</feature>
<dbReference type="PANTHER" id="PTHR42718">
    <property type="entry name" value="MAJOR FACILITATOR SUPERFAMILY MULTIDRUG TRANSPORTER MFSC"/>
    <property type="match status" value="1"/>
</dbReference>
<feature type="transmembrane region" description="Helical" evidence="7">
    <location>
        <begin position="135"/>
        <end position="157"/>
    </location>
</feature>
<evidence type="ECO:0000256" key="6">
    <source>
        <dbReference type="ARBA" id="ARBA00023136"/>
    </source>
</evidence>
<organism evidence="9 10">
    <name type="scientific">Fluviispira sanaruensis</name>
    <dbReference type="NCBI Taxonomy" id="2493639"/>
    <lineage>
        <taxon>Bacteria</taxon>
        <taxon>Pseudomonadati</taxon>
        <taxon>Bdellovibrionota</taxon>
        <taxon>Oligoflexia</taxon>
        <taxon>Silvanigrellales</taxon>
        <taxon>Silvanigrellaceae</taxon>
        <taxon>Fluviispira</taxon>
    </lineage>
</organism>
<keyword evidence="3" id="KW-1003">Cell membrane</keyword>
<dbReference type="RefSeq" id="WP_130606327.1">
    <property type="nucleotide sequence ID" value="NZ_AP019368.1"/>
</dbReference>
<reference evidence="9 10" key="1">
    <citation type="submission" date="2018-12" db="EMBL/GenBank/DDBJ databases">
        <title>Rubrispira sanarue gen. nov., sp., nov., a member of the order Silvanigrellales, isolated from a brackish lake in Hamamatsu Japan.</title>
        <authorList>
            <person name="Maejima Y."/>
            <person name="Iino T."/>
            <person name="Muraguchi Y."/>
            <person name="Fukuda K."/>
            <person name="Nojiri H."/>
            <person name="Ohkuma M."/>
            <person name="Moriuchi R."/>
            <person name="Dohra H."/>
            <person name="Kimbara K."/>
            <person name="Shintani M."/>
        </authorList>
    </citation>
    <scope>NUCLEOTIDE SEQUENCE [LARGE SCALE GENOMIC DNA]</scope>
    <source>
        <strain evidence="9 10">RF1110005</strain>
    </source>
</reference>
<dbReference type="InterPro" id="IPR011701">
    <property type="entry name" value="MFS"/>
</dbReference>
<keyword evidence="4 7" id="KW-0812">Transmembrane</keyword>
<accession>A0A4P2VL96</accession>
<evidence type="ECO:0000256" key="3">
    <source>
        <dbReference type="ARBA" id="ARBA00022475"/>
    </source>
</evidence>
<dbReference type="Gene3D" id="1.20.1720.10">
    <property type="entry name" value="Multidrug resistance protein D"/>
    <property type="match status" value="1"/>
</dbReference>
<dbReference type="GO" id="GO:0005886">
    <property type="term" value="C:plasma membrane"/>
    <property type="evidence" value="ECO:0007669"/>
    <property type="project" value="UniProtKB-SubCell"/>
</dbReference>
<dbReference type="Gene3D" id="1.20.1250.20">
    <property type="entry name" value="MFS general substrate transporter like domains"/>
    <property type="match status" value="1"/>
</dbReference>
<feature type="transmembrane region" description="Helical" evidence="7">
    <location>
        <begin position="331"/>
        <end position="349"/>
    </location>
</feature>
<feature type="domain" description="Major facilitator superfamily (MFS) profile" evidence="8">
    <location>
        <begin position="11"/>
        <end position="461"/>
    </location>
</feature>
<dbReference type="KEGG" id="sbf:JCM31447_05780"/>
<keyword evidence="5 7" id="KW-1133">Transmembrane helix</keyword>
<feature type="transmembrane region" description="Helical" evidence="7">
    <location>
        <begin position="12"/>
        <end position="33"/>
    </location>
</feature>